<reference evidence="2 3" key="1">
    <citation type="submission" date="2015-12" db="EMBL/GenBank/DDBJ databases">
        <title>Dictyostelia acquired genes for synthesis and detection of signals that induce cell-type specialization by lateral gene transfer from prokaryotes.</title>
        <authorList>
            <person name="Gloeckner G."/>
            <person name="Schaap P."/>
        </authorList>
    </citation>
    <scope>NUCLEOTIDE SEQUENCE [LARGE SCALE GENOMIC DNA]</scope>
    <source>
        <strain evidence="2 3">TK</strain>
    </source>
</reference>
<keyword evidence="3" id="KW-1185">Reference proteome</keyword>
<feature type="domain" description="DUF7743" evidence="1">
    <location>
        <begin position="842"/>
        <end position="961"/>
    </location>
</feature>
<accession>A0A151ZEH3</accession>
<evidence type="ECO:0000313" key="2">
    <source>
        <dbReference type="EMBL" id="KYQ92310.1"/>
    </source>
</evidence>
<name>A0A151ZEH3_TIELA</name>
<dbReference type="EMBL" id="LODT01000029">
    <property type="protein sequence ID" value="KYQ92310.1"/>
    <property type="molecule type" value="Genomic_DNA"/>
</dbReference>
<dbReference type="InterPro" id="IPR056645">
    <property type="entry name" value="DUF7743"/>
</dbReference>
<dbReference type="Pfam" id="PF24893">
    <property type="entry name" value="DUF7743"/>
    <property type="match status" value="1"/>
</dbReference>
<dbReference type="OMA" id="MEYNCEI"/>
<evidence type="ECO:0000259" key="1">
    <source>
        <dbReference type="Pfam" id="PF24893"/>
    </source>
</evidence>
<organism evidence="2 3">
    <name type="scientific">Tieghemostelium lacteum</name>
    <name type="common">Slime mold</name>
    <name type="synonym">Dictyostelium lacteum</name>
    <dbReference type="NCBI Taxonomy" id="361077"/>
    <lineage>
        <taxon>Eukaryota</taxon>
        <taxon>Amoebozoa</taxon>
        <taxon>Evosea</taxon>
        <taxon>Eumycetozoa</taxon>
        <taxon>Dictyostelia</taxon>
        <taxon>Dictyosteliales</taxon>
        <taxon>Raperosteliaceae</taxon>
        <taxon>Tieghemostelium</taxon>
    </lineage>
</organism>
<comment type="caution">
    <text evidence="2">The sequence shown here is derived from an EMBL/GenBank/DDBJ whole genome shotgun (WGS) entry which is preliminary data.</text>
</comment>
<dbReference type="AlphaFoldDB" id="A0A151ZEH3"/>
<dbReference type="InParanoid" id="A0A151ZEH3"/>
<dbReference type="Proteomes" id="UP000076078">
    <property type="component" value="Unassembled WGS sequence"/>
</dbReference>
<protein>
    <recommendedName>
        <fullName evidence="1">DUF7743 domain-containing protein</fullName>
    </recommendedName>
</protein>
<evidence type="ECO:0000313" key="3">
    <source>
        <dbReference type="Proteomes" id="UP000076078"/>
    </source>
</evidence>
<sequence length="1052" mass="118159">MNISQVMNPSTTFTIGITSTYLSTLTGGYLVLRDSSDLVKFNSIDNFFDTTANSTFITFCAPASQLHYCHIDTGDSSLECDYELYIESNDHKDSYFQSSDITEAFPGTNLYVVQNAIPPQLTQFTVSVHPQGPLVSIELDITIFGSGLKTLTLTYKSLQDGFEDDQSFIDYRTSNGLYYLEFLVKPDVHGTFYVITDLHIDDIQGNSLQLTTNQLQQQFGVSTFNVSKSSYPQFDNLFQYLQNNASQTLFSNQFNLWTYDIELYSYRFPILNAHSTLGSCASYYINSTSVQLYCNIPPNFGTYDSSITWVSESSYLEQNAEVSFLYENKDIVDPVITSIQFSVDSIDKLAPFYIELNYTFSTSGSYLKKVNPYIYGNPDVSVDQIQGNTNNLSSGVVSGYYLFDSSSKSLTAFTVYIEDSKDFENSIRIAGPPTTQRYVQSDMTLKAFYEETVFDFTNNSIVYLPFVVTTQTNAGNQLIFSQFEYSDIQHMLNSGTTNFYQVNGGLLNTSEINSVYSTWVQMTPISLAEHDIYAGDILLSYTYKTNSGDDDDYEDPIIYFSRNCFTIIPPSSQPTLVTSFIVTPSGPIDTTTTESVSINFQTKGTNVINAAISFLYTDDQTDIGIEPINCTIVQSYSYETLMMEYNCEIPVFNMPSTTLFYQLKLNIGGIPTTIFNAILQNSGYPSYIEINGPQDNGLVPQIQQFATSQTNGVLTVEYTLTNPSNFQFEVVDFIFFNRYVPWVFDTEIPNMVSIQQPQLNGSFTVDLCNIPGFTKSFQGNFGIYISIKSPIPGVNWQFPYEVLTALDPNQQQFESVTCDYSGPRLVSLGVFDPQPSYDTTSQGYNITLQFQITDDLSGFEYLSGQVRSNNSESYFWQDFSVSSSDIASGNINNGIYEINWYVPQYTNGQYVFEVSYLVDSVGNERPYTLQNCLLLSTGSLTIDVTSQVSNPNLPVIQSIASQFVGTNNNITVQIEGDVVEVELIIITDFGLNTNVYLQPIGGGLFSILYYPYNIISGQYYFNICLTSSSMTTHCYSFLDLYNFGLLNNLYLN</sequence>
<proteinExistence type="predicted"/>
<dbReference type="OrthoDB" id="24338at2759"/>
<gene>
    <name evidence="2" type="ORF">DLAC_06273</name>
</gene>